<dbReference type="NCBIfam" id="TIGR01764">
    <property type="entry name" value="excise"/>
    <property type="match status" value="1"/>
</dbReference>
<name>A0ABT2UIU6_9BACL</name>
<feature type="domain" description="PBP" evidence="1">
    <location>
        <begin position="101"/>
        <end position="292"/>
    </location>
</feature>
<evidence type="ECO:0000313" key="3">
    <source>
        <dbReference type="EMBL" id="MCU6794569.1"/>
    </source>
</evidence>
<reference evidence="3 4" key="1">
    <citation type="submission" date="2022-09" db="EMBL/GenBank/DDBJ databases">
        <authorList>
            <person name="Han X.L."/>
            <person name="Wang Q."/>
            <person name="Lu T."/>
        </authorList>
    </citation>
    <scope>NUCLEOTIDE SEQUENCE [LARGE SCALE GENOMIC DNA]</scope>
    <source>
        <strain evidence="3 4">WQ 127069</strain>
    </source>
</reference>
<dbReference type="EMBL" id="JAOQIO010000084">
    <property type="protein sequence ID" value="MCU6794569.1"/>
    <property type="molecule type" value="Genomic_DNA"/>
</dbReference>
<evidence type="ECO:0000259" key="1">
    <source>
        <dbReference type="Pfam" id="PF12727"/>
    </source>
</evidence>
<dbReference type="InterPro" id="IPR041657">
    <property type="entry name" value="HTH_17"/>
</dbReference>
<evidence type="ECO:0000313" key="4">
    <source>
        <dbReference type="Proteomes" id="UP001652445"/>
    </source>
</evidence>
<evidence type="ECO:0000259" key="2">
    <source>
        <dbReference type="Pfam" id="PF12728"/>
    </source>
</evidence>
<gene>
    <name evidence="3" type="ORF">OB236_20880</name>
</gene>
<dbReference type="Gene3D" id="3.40.190.10">
    <property type="entry name" value="Periplasmic binding protein-like II"/>
    <property type="match status" value="1"/>
</dbReference>
<dbReference type="InterPro" id="IPR010093">
    <property type="entry name" value="SinI_DNA-bd"/>
</dbReference>
<dbReference type="RefSeq" id="WP_262685703.1">
    <property type="nucleotide sequence ID" value="NZ_JAOQIO010000084.1"/>
</dbReference>
<comment type="caution">
    <text evidence="3">The sequence shown here is derived from an EMBL/GenBank/DDBJ whole genome shotgun (WGS) entry which is preliminary data.</text>
</comment>
<sequence length="319" mass="35563">MSEMSYTVEEIARLLRISKVTVYDLIKKGDLVSYRVGKQMRVDAADLDAYKKREKGLSPNLQEEFTDRPADRSPSYRAVAAANGMRTIVITGQDISIDILARHIEKNVTGMRPLRAYVGSLDSLISLYRGECDVVSTHLLDGETGEYNLPYIRRIFIGSSYLVVNLLSRPCGFLVAKGNPLDLHGWKDLKRPGLRLVNREKGVGARVLLDAQLSLHGIRSERLIGYDQEESNPIGVAAKVASGEADIGIGHEKTAAMMDNVDFVKLIEERVDLVMLKKPHNREWIQALLQILNSEAFLNELRVIPGTDTSQTGKVMLET</sequence>
<dbReference type="InterPro" id="IPR024370">
    <property type="entry name" value="PBP_domain"/>
</dbReference>
<dbReference type="PANTHER" id="PTHR38431:SF1">
    <property type="entry name" value="BLL2305 PROTEIN"/>
    <property type="match status" value="1"/>
</dbReference>
<dbReference type="Proteomes" id="UP001652445">
    <property type="component" value="Unassembled WGS sequence"/>
</dbReference>
<accession>A0ABT2UIU6</accession>
<protein>
    <submittedName>
        <fullName evidence="3">Helix-turn-helix transcriptional regulator</fullName>
    </submittedName>
</protein>
<organism evidence="3 4">
    <name type="scientific">Paenibacillus baimaensis</name>
    <dbReference type="NCBI Taxonomy" id="2982185"/>
    <lineage>
        <taxon>Bacteria</taxon>
        <taxon>Bacillati</taxon>
        <taxon>Bacillota</taxon>
        <taxon>Bacilli</taxon>
        <taxon>Bacillales</taxon>
        <taxon>Paenibacillaceae</taxon>
        <taxon>Paenibacillus</taxon>
    </lineage>
</organism>
<feature type="domain" description="Helix-turn-helix" evidence="2">
    <location>
        <begin position="6"/>
        <end position="53"/>
    </location>
</feature>
<proteinExistence type="predicted"/>
<keyword evidence="4" id="KW-1185">Reference proteome</keyword>
<dbReference type="Pfam" id="PF12728">
    <property type="entry name" value="HTH_17"/>
    <property type="match status" value="1"/>
</dbReference>
<dbReference type="PANTHER" id="PTHR38431">
    <property type="entry name" value="BLL2305 PROTEIN"/>
    <property type="match status" value="1"/>
</dbReference>
<dbReference type="SUPFAM" id="SSF53850">
    <property type="entry name" value="Periplasmic binding protein-like II"/>
    <property type="match status" value="1"/>
</dbReference>
<dbReference type="Pfam" id="PF12727">
    <property type="entry name" value="PBP_like"/>
    <property type="match status" value="1"/>
</dbReference>